<dbReference type="InterPro" id="IPR041881">
    <property type="entry name" value="PqqD_sf"/>
</dbReference>
<evidence type="ECO:0000313" key="1">
    <source>
        <dbReference type="EMBL" id="GLQ34142.1"/>
    </source>
</evidence>
<evidence type="ECO:0008006" key="3">
    <source>
        <dbReference type="Google" id="ProtNLM"/>
    </source>
</evidence>
<dbReference type="Pfam" id="PF05402">
    <property type="entry name" value="PqqD"/>
    <property type="match status" value="1"/>
</dbReference>
<gene>
    <name evidence="1" type="ORF">GCM10007939_04250</name>
</gene>
<dbReference type="InterPro" id="IPR008792">
    <property type="entry name" value="PQQD"/>
</dbReference>
<comment type="caution">
    <text evidence="1">The sequence shown here is derived from an EMBL/GenBank/DDBJ whole genome shotgun (WGS) entry which is preliminary data.</text>
</comment>
<evidence type="ECO:0000313" key="2">
    <source>
        <dbReference type="Proteomes" id="UP001156694"/>
    </source>
</evidence>
<protein>
    <recommendedName>
        <fullName evidence="3">Coenzyme PQQ synthesis protein D (PqqD)</fullName>
    </recommendedName>
</protein>
<dbReference type="Gene3D" id="1.10.10.1150">
    <property type="entry name" value="Coenzyme PQQ synthesis protein D (PqqD)"/>
    <property type="match status" value="1"/>
</dbReference>
<organism evidence="1 2">
    <name type="scientific">Amylibacter marinus</name>
    <dbReference type="NCBI Taxonomy" id="1475483"/>
    <lineage>
        <taxon>Bacteria</taxon>
        <taxon>Pseudomonadati</taxon>
        <taxon>Pseudomonadota</taxon>
        <taxon>Alphaproteobacteria</taxon>
        <taxon>Rhodobacterales</taxon>
        <taxon>Paracoccaceae</taxon>
        <taxon>Amylibacter</taxon>
    </lineage>
</organism>
<dbReference type="EMBL" id="BSNN01000002">
    <property type="protein sequence ID" value="GLQ34142.1"/>
    <property type="molecule type" value="Genomic_DNA"/>
</dbReference>
<accession>A0ABQ5VSM3</accession>
<keyword evidence="2" id="KW-1185">Reference proteome</keyword>
<dbReference type="Proteomes" id="UP001156694">
    <property type="component" value="Unassembled WGS sequence"/>
</dbReference>
<proteinExistence type="predicted"/>
<sequence>MTQISGRISISEKALMVDLENEAVILNLNNERYYGLDDVSKNFWHWLNEFKDVDQVLHHAVDAYQVEEEVIRKDLGGFLLELSKAGLISFDGEQTS</sequence>
<dbReference type="RefSeq" id="WP_284375740.1">
    <property type="nucleotide sequence ID" value="NZ_BSNN01000002.1"/>
</dbReference>
<name>A0ABQ5VSM3_9RHOB</name>
<reference evidence="2" key="1">
    <citation type="journal article" date="2019" name="Int. J. Syst. Evol. Microbiol.">
        <title>The Global Catalogue of Microorganisms (GCM) 10K type strain sequencing project: providing services to taxonomists for standard genome sequencing and annotation.</title>
        <authorList>
            <consortium name="The Broad Institute Genomics Platform"/>
            <consortium name="The Broad Institute Genome Sequencing Center for Infectious Disease"/>
            <person name="Wu L."/>
            <person name="Ma J."/>
        </authorList>
    </citation>
    <scope>NUCLEOTIDE SEQUENCE [LARGE SCALE GENOMIC DNA]</scope>
    <source>
        <strain evidence="2">NBRC 110140</strain>
    </source>
</reference>